<protein>
    <submittedName>
        <fullName evidence="2">AMP-binding protein</fullName>
    </submittedName>
</protein>
<dbReference type="InterPro" id="IPR042099">
    <property type="entry name" value="ANL_N_sf"/>
</dbReference>
<accession>A0ABT5L0A9</accession>
<dbReference type="SUPFAM" id="SSF56801">
    <property type="entry name" value="Acetyl-CoA synthetase-like"/>
    <property type="match status" value="1"/>
</dbReference>
<dbReference type="Pfam" id="PF00501">
    <property type="entry name" value="AMP-binding"/>
    <property type="match status" value="1"/>
</dbReference>
<dbReference type="PANTHER" id="PTHR24096">
    <property type="entry name" value="LONG-CHAIN-FATTY-ACID--COA LIGASE"/>
    <property type="match status" value="1"/>
</dbReference>
<dbReference type="RefSeq" id="WP_273639332.1">
    <property type="nucleotide sequence ID" value="NZ_JAQQXP010000001.1"/>
</dbReference>
<organism evidence="2 3">
    <name type="scientific">Alteromonas gilva</name>
    <dbReference type="NCBI Taxonomy" id="2987522"/>
    <lineage>
        <taxon>Bacteria</taxon>
        <taxon>Pseudomonadati</taxon>
        <taxon>Pseudomonadota</taxon>
        <taxon>Gammaproteobacteria</taxon>
        <taxon>Alteromonadales</taxon>
        <taxon>Alteromonadaceae</taxon>
        <taxon>Alteromonas/Salinimonas group</taxon>
        <taxon>Alteromonas</taxon>
    </lineage>
</organism>
<evidence type="ECO:0000313" key="2">
    <source>
        <dbReference type="EMBL" id="MDC8830464.1"/>
    </source>
</evidence>
<sequence length="470" mass="51412">MSQTSPVLRIPFISEHRSSDALALLESQGSMTYRQLAAAVETRTRQFTQSLNVERPIILLVMDNNIGSVVDYLTALALDYVTLVVNPDASDEVRQAYIDAFNPHAVISQGQVSLRHTSVIDTDPRVSLLLSTSGSTGAGKCVALSGRNLVANCQSILEYLPILPSDNTLATLPLSYSYGLSVLNTHLQAGATVCFTRNSVFDKAFWTEVKTLPVHSLSGVPSFYDMLARLRFTHMDLPELRYFTQAGGRLKPALVEAFAHYAAEHNKQFFVMYGQTEATARMAYLAPHKAAAKPAAIGQAIAGGEFKIVASNQSTPGQGELFYRGDNVMLGYVSTVSELAGFTPPEWLATGDIASCDADGDYTLIGRLKRMIKLAGERVCLDVMEQLFTAVLCDYRLMLPACVIGRDDHIICLYSGDIAPDLHQSVLEAIAKRMQIPRRNITLRSDVTLPYTTNGKLDYAGLTAQLEEQN</sequence>
<gene>
    <name evidence="2" type="ORF">OIK42_06755</name>
</gene>
<reference evidence="2 3" key="1">
    <citation type="submission" date="2022-10" db="EMBL/GenBank/DDBJ databases">
        <title>Alteromonas sp. chi3 Genome sequencing.</title>
        <authorList>
            <person name="Park S."/>
        </authorList>
    </citation>
    <scope>NUCLEOTIDE SEQUENCE [LARGE SCALE GENOMIC DNA]</scope>
    <source>
        <strain evidence="3">chi3</strain>
    </source>
</reference>
<dbReference type="EMBL" id="JAQQXP010000001">
    <property type="protein sequence ID" value="MDC8830464.1"/>
    <property type="molecule type" value="Genomic_DNA"/>
</dbReference>
<evidence type="ECO:0000259" key="1">
    <source>
        <dbReference type="Pfam" id="PF00501"/>
    </source>
</evidence>
<comment type="caution">
    <text evidence="2">The sequence shown here is derived from an EMBL/GenBank/DDBJ whole genome shotgun (WGS) entry which is preliminary data.</text>
</comment>
<feature type="domain" description="AMP-dependent synthetase/ligase" evidence="1">
    <location>
        <begin position="128"/>
        <end position="332"/>
    </location>
</feature>
<dbReference type="Gene3D" id="3.40.50.12780">
    <property type="entry name" value="N-terminal domain of ligase-like"/>
    <property type="match status" value="1"/>
</dbReference>
<dbReference type="Proteomes" id="UP001218788">
    <property type="component" value="Unassembled WGS sequence"/>
</dbReference>
<keyword evidence="3" id="KW-1185">Reference proteome</keyword>
<evidence type="ECO:0000313" key="3">
    <source>
        <dbReference type="Proteomes" id="UP001218788"/>
    </source>
</evidence>
<proteinExistence type="predicted"/>
<dbReference type="InterPro" id="IPR000873">
    <property type="entry name" value="AMP-dep_synth/lig_dom"/>
</dbReference>
<name>A0ABT5L0A9_9ALTE</name>